<dbReference type="Proteomes" id="UP001418444">
    <property type="component" value="Unassembled WGS sequence"/>
</dbReference>
<feature type="compositionally biased region" description="Basic and acidic residues" evidence="2">
    <location>
        <begin position="351"/>
        <end position="364"/>
    </location>
</feature>
<dbReference type="InterPro" id="IPR029787">
    <property type="entry name" value="Nucleotide_cyclase"/>
</dbReference>
<dbReference type="CDD" id="cd07302">
    <property type="entry name" value="CHD"/>
    <property type="match status" value="1"/>
</dbReference>
<feature type="domain" description="Guanylate cyclase" evidence="3">
    <location>
        <begin position="162"/>
        <end position="270"/>
    </location>
</feature>
<evidence type="ECO:0000256" key="1">
    <source>
        <dbReference type="ARBA" id="ARBA00005381"/>
    </source>
</evidence>
<name>A0ABP7NN89_9ACTN</name>
<evidence type="ECO:0000259" key="3">
    <source>
        <dbReference type="PROSITE" id="PS50125"/>
    </source>
</evidence>
<comment type="caution">
    <text evidence="4">The sequence shown here is derived from an EMBL/GenBank/DDBJ whole genome shotgun (WGS) entry which is preliminary data.</text>
</comment>
<feature type="compositionally biased region" description="Basic residues" evidence="2">
    <location>
        <begin position="338"/>
        <end position="350"/>
    </location>
</feature>
<comment type="similarity">
    <text evidence="1">Belongs to the adenylyl cyclase class-3 family.</text>
</comment>
<organism evidence="4 5">
    <name type="scientific">Gordonia caeni</name>
    <dbReference type="NCBI Taxonomy" id="1007097"/>
    <lineage>
        <taxon>Bacteria</taxon>
        <taxon>Bacillati</taxon>
        <taxon>Actinomycetota</taxon>
        <taxon>Actinomycetes</taxon>
        <taxon>Mycobacteriales</taxon>
        <taxon>Gordoniaceae</taxon>
        <taxon>Gordonia</taxon>
    </lineage>
</organism>
<gene>
    <name evidence="4" type="ORF">GCM10022231_04390</name>
</gene>
<feature type="compositionally biased region" description="Basic and acidic residues" evidence="2">
    <location>
        <begin position="42"/>
        <end position="54"/>
    </location>
</feature>
<evidence type="ECO:0000256" key="2">
    <source>
        <dbReference type="SAM" id="MobiDB-lite"/>
    </source>
</evidence>
<dbReference type="PANTHER" id="PTHR43081:SF19">
    <property type="entry name" value="PH-SENSITIVE ADENYLATE CYCLASE RV1264"/>
    <property type="match status" value="1"/>
</dbReference>
<keyword evidence="5" id="KW-1185">Reference proteome</keyword>
<reference evidence="5" key="1">
    <citation type="journal article" date="2019" name="Int. J. Syst. Evol. Microbiol.">
        <title>The Global Catalogue of Microorganisms (GCM) 10K type strain sequencing project: providing services to taxonomists for standard genome sequencing and annotation.</title>
        <authorList>
            <consortium name="The Broad Institute Genomics Platform"/>
            <consortium name="The Broad Institute Genome Sequencing Center for Infectious Disease"/>
            <person name="Wu L."/>
            <person name="Ma J."/>
        </authorList>
    </citation>
    <scope>NUCLEOTIDE SEQUENCE [LARGE SCALE GENOMIC DNA]</scope>
    <source>
        <strain evidence="5">JCM 16923</strain>
    </source>
</reference>
<accession>A0ABP7NN89</accession>
<evidence type="ECO:0000313" key="4">
    <source>
        <dbReference type="EMBL" id="GAA3949876.1"/>
    </source>
</evidence>
<dbReference type="InterPro" id="IPR050697">
    <property type="entry name" value="Adenylyl/Guanylyl_Cyclase_3/4"/>
</dbReference>
<proteinExistence type="inferred from homology"/>
<dbReference type="PROSITE" id="PS50125">
    <property type="entry name" value="GUANYLATE_CYCLASE_2"/>
    <property type="match status" value="1"/>
</dbReference>
<protein>
    <submittedName>
        <fullName evidence="4">Adenylate/guanylate cyclase domain-containing protein</fullName>
    </submittedName>
</protein>
<evidence type="ECO:0000313" key="5">
    <source>
        <dbReference type="Proteomes" id="UP001418444"/>
    </source>
</evidence>
<dbReference type="SMART" id="SM00044">
    <property type="entry name" value="CYCc"/>
    <property type="match status" value="1"/>
</dbReference>
<dbReference type="PANTHER" id="PTHR43081">
    <property type="entry name" value="ADENYLATE CYCLASE, TERMINAL-DIFFERENTIATION SPECIFIC-RELATED"/>
    <property type="match status" value="1"/>
</dbReference>
<feature type="region of interest" description="Disordered" evidence="2">
    <location>
        <begin position="42"/>
        <end position="61"/>
    </location>
</feature>
<dbReference type="Gene3D" id="3.30.70.1230">
    <property type="entry name" value="Nucleotide cyclase"/>
    <property type="match status" value="1"/>
</dbReference>
<dbReference type="Pfam" id="PF00211">
    <property type="entry name" value="Guanylate_cyc"/>
    <property type="match status" value="1"/>
</dbReference>
<dbReference type="RefSeq" id="WP_344780131.1">
    <property type="nucleotide sequence ID" value="NZ_BAAAZW010000001.1"/>
</dbReference>
<sequence length="364" mass="39368">MSDDDPPTAGPSIDYTRDQIVQRLRVDPEFATRLWSAFGFAHDPDTHEPDRDTAADPGEPDFAFTERDVAALAVFVGKDREMDPAAQLAAARSIGQATARLAEWEAEQIRTLAADPRVEMSTEQLTDAVAQIHNFIWRRHLQGFLERGSVADTGSGEHGDVIIGFADIVGYTSLSRRLQLGELETLLEAFESAAHRIITSGSGQVIKSIGDAVMFTAPTPSAAAEIALELHALTSDGQLPTLRIGMAAGPALIRMGDVFGEPVNIAARLASAARAGTTLVDQTLADALAEDPAIHLNHLSSLSVRGYRRLKAHALTRGRQAVGDPDGTGPAPESEEKRHRKREKKARRKGAKEFTKKLESDESR</sequence>
<feature type="region of interest" description="Disordered" evidence="2">
    <location>
        <begin position="315"/>
        <end position="364"/>
    </location>
</feature>
<dbReference type="InterPro" id="IPR001054">
    <property type="entry name" value="A/G_cyclase"/>
</dbReference>
<dbReference type="EMBL" id="BAAAZW010000001">
    <property type="protein sequence ID" value="GAA3949876.1"/>
    <property type="molecule type" value="Genomic_DNA"/>
</dbReference>
<dbReference type="SUPFAM" id="SSF55073">
    <property type="entry name" value="Nucleotide cyclase"/>
    <property type="match status" value="1"/>
</dbReference>